<accession>A0A937J7M1</accession>
<proteinExistence type="inferred from homology"/>
<feature type="transmembrane region" description="Helical" evidence="7">
    <location>
        <begin position="205"/>
        <end position="222"/>
    </location>
</feature>
<evidence type="ECO:0000256" key="2">
    <source>
        <dbReference type="ARBA" id="ARBA00022475"/>
    </source>
</evidence>
<gene>
    <name evidence="7" type="primary">lgt</name>
    <name evidence="8" type="ORF">ISR29_03255</name>
</gene>
<name>A0A937J7M1_9GAMM</name>
<keyword evidence="5 7" id="KW-1133">Transmembrane helix</keyword>
<keyword evidence="6 7" id="KW-0472">Membrane</keyword>
<evidence type="ECO:0000256" key="7">
    <source>
        <dbReference type="HAMAP-Rule" id="MF_01147"/>
    </source>
</evidence>
<keyword evidence="4 7" id="KW-0812">Transmembrane</keyword>
<comment type="subcellular location">
    <subcellularLocation>
        <location evidence="7">Cell membrane</location>
        <topology evidence="7">Multi-pass membrane protein</topology>
    </subcellularLocation>
</comment>
<feature type="transmembrane region" description="Helical" evidence="7">
    <location>
        <begin position="22"/>
        <end position="40"/>
    </location>
</feature>
<dbReference type="NCBIfam" id="TIGR00544">
    <property type="entry name" value="lgt"/>
    <property type="match status" value="1"/>
</dbReference>
<feature type="transmembrane region" description="Helical" evidence="7">
    <location>
        <begin position="94"/>
        <end position="118"/>
    </location>
</feature>
<sequence>MIIELSDFFNNPSLISLGPLNIQYYAVTWVLSAYFIYLFLKTHPITKELALSVDQVNDLVFLYGLIFGAMIGGRIGYMFFYGTDQLVNDPLSLFYIWQGGLSFHGGLAGVIVSTIIFSKKFQLDFFRLTDGITLAMPIGLGLVRIGNFLNGELYGRATSGEWGFIFPTDPFGLPRHPSQLYESFFEGIILFVVLTIINKKTSRRGIVSASFLILYGLTRFFIEFFRQPDAHIGFVALEWLSMGQLLCLPMIFAGFVLLTYFLRKA</sequence>
<feature type="binding site" evidence="7">
    <location>
        <position position="144"/>
    </location>
    <ligand>
        <name>a 1,2-diacyl-sn-glycero-3-phospho-(1'-sn-glycerol)</name>
        <dbReference type="ChEBI" id="CHEBI:64716"/>
    </ligand>
</feature>
<dbReference type="PANTHER" id="PTHR30589:SF0">
    <property type="entry name" value="PHOSPHATIDYLGLYCEROL--PROLIPOPROTEIN DIACYLGLYCERYL TRANSFERASE"/>
    <property type="match status" value="1"/>
</dbReference>
<dbReference type="GO" id="GO:0008961">
    <property type="term" value="F:phosphatidylglycerol-prolipoprotein diacylglyceryl transferase activity"/>
    <property type="evidence" value="ECO:0007669"/>
    <property type="project" value="UniProtKB-UniRule"/>
</dbReference>
<comment type="function">
    <text evidence="7">Catalyzes the transfer of the diacylglyceryl group from phosphatidylglycerol to the sulfhydryl group of the N-terminal cysteine of a prolipoprotein, the first step in the formation of mature lipoproteins.</text>
</comment>
<keyword evidence="3 7" id="KW-0808">Transferase</keyword>
<feature type="transmembrane region" description="Helical" evidence="7">
    <location>
        <begin position="60"/>
        <end position="82"/>
    </location>
</feature>
<dbReference type="GO" id="GO:0042158">
    <property type="term" value="P:lipoprotein biosynthetic process"/>
    <property type="evidence" value="ECO:0007669"/>
    <property type="project" value="UniProtKB-UniRule"/>
</dbReference>
<dbReference type="PANTHER" id="PTHR30589">
    <property type="entry name" value="PROLIPOPROTEIN DIACYLGLYCERYL TRANSFERASE"/>
    <property type="match status" value="1"/>
</dbReference>
<keyword evidence="2 7" id="KW-1003">Cell membrane</keyword>
<comment type="caution">
    <text evidence="8">The sequence shown here is derived from an EMBL/GenBank/DDBJ whole genome shotgun (WGS) entry which is preliminary data.</text>
</comment>
<comment type="pathway">
    <text evidence="7">Protein modification; lipoprotein biosynthesis (diacylglyceryl transfer).</text>
</comment>
<dbReference type="Pfam" id="PF01790">
    <property type="entry name" value="LGT"/>
    <property type="match status" value="1"/>
</dbReference>
<feature type="transmembrane region" description="Helical" evidence="7">
    <location>
        <begin position="242"/>
        <end position="262"/>
    </location>
</feature>
<evidence type="ECO:0000256" key="1">
    <source>
        <dbReference type="ARBA" id="ARBA00007150"/>
    </source>
</evidence>
<dbReference type="GO" id="GO:0005886">
    <property type="term" value="C:plasma membrane"/>
    <property type="evidence" value="ECO:0007669"/>
    <property type="project" value="UniProtKB-SubCell"/>
</dbReference>
<dbReference type="InterPro" id="IPR001640">
    <property type="entry name" value="Lgt"/>
</dbReference>
<dbReference type="EMBL" id="JADHSG010000003">
    <property type="protein sequence ID" value="MBL6903200.1"/>
    <property type="molecule type" value="Genomic_DNA"/>
</dbReference>
<feature type="transmembrane region" description="Helical" evidence="7">
    <location>
        <begin position="180"/>
        <end position="198"/>
    </location>
</feature>
<dbReference type="HAMAP" id="MF_01147">
    <property type="entry name" value="Lgt"/>
    <property type="match status" value="1"/>
</dbReference>
<evidence type="ECO:0000256" key="4">
    <source>
        <dbReference type="ARBA" id="ARBA00022692"/>
    </source>
</evidence>
<evidence type="ECO:0000256" key="3">
    <source>
        <dbReference type="ARBA" id="ARBA00022679"/>
    </source>
</evidence>
<evidence type="ECO:0000313" key="8">
    <source>
        <dbReference type="EMBL" id="MBL6903200.1"/>
    </source>
</evidence>
<evidence type="ECO:0000313" key="9">
    <source>
        <dbReference type="Proteomes" id="UP000705230"/>
    </source>
</evidence>
<comment type="similarity">
    <text evidence="1 7">Belongs to the Lgt family.</text>
</comment>
<dbReference type="EC" id="2.5.1.145" evidence="7"/>
<dbReference type="Proteomes" id="UP000705230">
    <property type="component" value="Unassembled WGS sequence"/>
</dbReference>
<protein>
    <recommendedName>
        <fullName evidence="7">Phosphatidylglycerol--prolipoprotein diacylglyceryl transferase</fullName>
        <ecNumber evidence="7">2.5.1.145</ecNumber>
    </recommendedName>
</protein>
<feature type="transmembrane region" description="Helical" evidence="7">
    <location>
        <begin position="125"/>
        <end position="145"/>
    </location>
</feature>
<evidence type="ECO:0000256" key="6">
    <source>
        <dbReference type="ARBA" id="ARBA00023136"/>
    </source>
</evidence>
<comment type="catalytic activity">
    <reaction evidence="7">
        <text>L-cysteinyl-[prolipoprotein] + a 1,2-diacyl-sn-glycero-3-phospho-(1'-sn-glycerol) = an S-1,2-diacyl-sn-glyceryl-L-cysteinyl-[prolipoprotein] + sn-glycerol 1-phosphate + H(+)</text>
        <dbReference type="Rhea" id="RHEA:56712"/>
        <dbReference type="Rhea" id="RHEA-COMP:14679"/>
        <dbReference type="Rhea" id="RHEA-COMP:14680"/>
        <dbReference type="ChEBI" id="CHEBI:15378"/>
        <dbReference type="ChEBI" id="CHEBI:29950"/>
        <dbReference type="ChEBI" id="CHEBI:57685"/>
        <dbReference type="ChEBI" id="CHEBI:64716"/>
        <dbReference type="ChEBI" id="CHEBI:140658"/>
        <dbReference type="EC" id="2.5.1.145"/>
    </reaction>
</comment>
<evidence type="ECO:0000256" key="5">
    <source>
        <dbReference type="ARBA" id="ARBA00022989"/>
    </source>
</evidence>
<reference evidence="8" key="1">
    <citation type="submission" date="2020-10" db="EMBL/GenBank/DDBJ databases">
        <title>Microbiome of the Black Sea water column analyzed by genome centric metagenomics.</title>
        <authorList>
            <person name="Cabello-Yeves P.J."/>
            <person name="Callieri C."/>
            <person name="Picazo A."/>
            <person name="Mehrshad M."/>
            <person name="Haro-Moreno J.M."/>
            <person name="Roda-Garcia J."/>
            <person name="Dzembekova N."/>
            <person name="Slabakova V."/>
            <person name="Slabakova N."/>
            <person name="Moncheva S."/>
            <person name="Rodriguez-Valera F."/>
        </authorList>
    </citation>
    <scope>NUCLEOTIDE SEQUENCE</scope>
    <source>
        <strain evidence="8">BS30m-G43</strain>
    </source>
</reference>
<organism evidence="8 9">
    <name type="scientific">SAR86 cluster bacterium</name>
    <dbReference type="NCBI Taxonomy" id="2030880"/>
    <lineage>
        <taxon>Bacteria</taxon>
        <taxon>Pseudomonadati</taxon>
        <taxon>Pseudomonadota</taxon>
        <taxon>Gammaproteobacteria</taxon>
        <taxon>SAR86 cluster</taxon>
    </lineage>
</organism>
<dbReference type="AlphaFoldDB" id="A0A937J7M1"/>